<sequence>MERLYLVLQSQILELFEAGKSEGGNDRTGFIKEVVSRFSDRRMNSWARSHVPLGLTKEHELRTWADLRLLAEFLKR</sequence>
<reference evidence="1" key="1">
    <citation type="submission" date="2017-04" db="EMBL/GenBank/DDBJ databases">
        <title>First report of Klebsiella oxytoca strain simultaneously producing NDM-1, IMP-4 and KPC-2 carbapenemases.</title>
        <authorList>
            <person name="Wang J."/>
            <person name="Li J."/>
            <person name="Yuan M."/>
            <person name="Chen H."/>
            <person name="Jia Y."/>
            <person name="Zhu X."/>
            <person name="Bai L."/>
            <person name="Bai X."/>
            <person name="Fanning S."/>
        </authorList>
    </citation>
    <scope>NUCLEOTIDE SEQUENCE</scope>
    <source>
        <strain evidence="1">PKOX3</strain>
        <plasmid evidence="1">p4-IPM</plasmid>
    </source>
</reference>
<organism evidence="1">
    <name type="scientific">Klebsiella oxytoca</name>
    <dbReference type="NCBI Taxonomy" id="571"/>
    <lineage>
        <taxon>Bacteria</taxon>
        <taxon>Pseudomonadati</taxon>
        <taxon>Pseudomonadota</taxon>
        <taxon>Gammaproteobacteria</taxon>
        <taxon>Enterobacterales</taxon>
        <taxon>Enterobacteriaceae</taxon>
        <taxon>Klebsiella/Raoultella group</taxon>
        <taxon>Klebsiella</taxon>
    </lineage>
</organism>
<dbReference type="EMBL" id="KY913900">
    <property type="protein sequence ID" value="ASD49081.1"/>
    <property type="molecule type" value="Genomic_DNA"/>
</dbReference>
<accession>A0A1Z3MN01</accession>
<name>A0A1Z3MN01_KLEOX</name>
<evidence type="ECO:0000313" key="1">
    <source>
        <dbReference type="EMBL" id="ASD49081.1"/>
    </source>
</evidence>
<geneLocation type="plasmid" evidence="1">
    <name>p4-IPM</name>
</geneLocation>
<dbReference type="AlphaFoldDB" id="A0A1Z3MN01"/>
<keyword evidence="1" id="KW-0614">Plasmid</keyword>
<protein>
    <submittedName>
        <fullName evidence="1">Uncharacterized protein</fullName>
    </submittedName>
</protein>
<proteinExistence type="predicted"/>